<dbReference type="InterPro" id="IPR000486">
    <property type="entry name" value="Xdiol_ring_cleave_dOase_1/2"/>
</dbReference>
<evidence type="ECO:0000256" key="5">
    <source>
        <dbReference type="ARBA" id="ARBA00022964"/>
    </source>
</evidence>
<evidence type="ECO:0000256" key="3">
    <source>
        <dbReference type="ARBA" id="ARBA00022723"/>
    </source>
</evidence>
<name>A0A382D905_9ZZZZ</name>
<dbReference type="Pfam" id="PF00903">
    <property type="entry name" value="Glyoxalase"/>
    <property type="match status" value="1"/>
</dbReference>
<dbReference type="Gene3D" id="3.10.180.10">
    <property type="entry name" value="2,3-Dihydroxybiphenyl 1,2-Dioxygenase, domain 1"/>
    <property type="match status" value="1"/>
</dbReference>
<evidence type="ECO:0000313" key="9">
    <source>
        <dbReference type="EMBL" id="SVB34920.1"/>
    </source>
</evidence>
<sequence length="142" mass="16295">MSELAKLKNLHHFAWKCANVDETIAFYEGILGLPYVHKIEKDHVPSTGQYAPYKHVFFELADKSNIAFFDVGDGKGASVDCDDWIVHFAFEVDNTEDVDDWYKKLTDSGIDVIGPTNHDDWIYSIYFFDPNGLRLEITTRLT</sequence>
<gene>
    <name evidence="9" type="ORF">METZ01_LOCUS187774</name>
</gene>
<keyword evidence="7" id="KW-0408">Iron</keyword>
<reference evidence="9" key="1">
    <citation type="submission" date="2018-05" db="EMBL/GenBank/DDBJ databases">
        <authorList>
            <person name="Lanie J.A."/>
            <person name="Ng W.-L."/>
            <person name="Kazmierczak K.M."/>
            <person name="Andrzejewski T.M."/>
            <person name="Davidsen T.M."/>
            <person name="Wayne K.J."/>
            <person name="Tettelin H."/>
            <person name="Glass J.I."/>
            <person name="Rusch D."/>
            <person name="Podicherti R."/>
            <person name="Tsui H.-C.T."/>
            <person name="Winkler M.E."/>
        </authorList>
    </citation>
    <scope>NUCLEOTIDE SEQUENCE</scope>
</reference>
<feature type="domain" description="VOC" evidence="8">
    <location>
        <begin position="9"/>
        <end position="140"/>
    </location>
</feature>
<dbReference type="PROSITE" id="PS00082">
    <property type="entry name" value="EXTRADIOL_DIOXYGENAS"/>
    <property type="match status" value="1"/>
</dbReference>
<dbReference type="GO" id="GO:0008198">
    <property type="term" value="F:ferrous iron binding"/>
    <property type="evidence" value="ECO:0007669"/>
    <property type="project" value="InterPro"/>
</dbReference>
<dbReference type="PROSITE" id="PS51819">
    <property type="entry name" value="VOC"/>
    <property type="match status" value="1"/>
</dbReference>
<accession>A0A382D905</accession>
<dbReference type="EMBL" id="UINC01038224">
    <property type="protein sequence ID" value="SVB34920.1"/>
    <property type="molecule type" value="Genomic_DNA"/>
</dbReference>
<keyword evidence="4" id="KW-0058">Aromatic hydrocarbons catabolism</keyword>
<evidence type="ECO:0000259" key="8">
    <source>
        <dbReference type="PROSITE" id="PS51819"/>
    </source>
</evidence>
<dbReference type="InterPro" id="IPR051332">
    <property type="entry name" value="Fosfomycin_Res_Enzymes"/>
</dbReference>
<comment type="cofactor">
    <cofactor evidence="1">
        <name>Fe(2+)</name>
        <dbReference type="ChEBI" id="CHEBI:29033"/>
    </cofactor>
</comment>
<dbReference type="AlphaFoldDB" id="A0A382D905"/>
<dbReference type="PANTHER" id="PTHR36113">
    <property type="entry name" value="LYASE, PUTATIVE-RELATED-RELATED"/>
    <property type="match status" value="1"/>
</dbReference>
<evidence type="ECO:0000256" key="6">
    <source>
        <dbReference type="ARBA" id="ARBA00023002"/>
    </source>
</evidence>
<keyword evidence="3" id="KW-0479">Metal-binding</keyword>
<keyword evidence="5" id="KW-0223">Dioxygenase</keyword>
<evidence type="ECO:0000256" key="2">
    <source>
        <dbReference type="ARBA" id="ARBA00008784"/>
    </source>
</evidence>
<comment type="similarity">
    <text evidence="2">Belongs to the extradiol ring-cleavage dioxygenase family.</text>
</comment>
<protein>
    <recommendedName>
        <fullName evidence="8">VOC domain-containing protein</fullName>
    </recommendedName>
</protein>
<dbReference type="GO" id="GO:0051213">
    <property type="term" value="F:dioxygenase activity"/>
    <property type="evidence" value="ECO:0007669"/>
    <property type="project" value="UniProtKB-KW"/>
</dbReference>
<dbReference type="SUPFAM" id="SSF54593">
    <property type="entry name" value="Glyoxalase/Bleomycin resistance protein/Dihydroxybiphenyl dioxygenase"/>
    <property type="match status" value="1"/>
</dbReference>
<keyword evidence="6" id="KW-0560">Oxidoreductase</keyword>
<proteinExistence type="inferred from homology"/>
<evidence type="ECO:0000256" key="4">
    <source>
        <dbReference type="ARBA" id="ARBA00022797"/>
    </source>
</evidence>
<evidence type="ECO:0000256" key="1">
    <source>
        <dbReference type="ARBA" id="ARBA00001954"/>
    </source>
</evidence>
<evidence type="ECO:0000256" key="7">
    <source>
        <dbReference type="ARBA" id="ARBA00023004"/>
    </source>
</evidence>
<dbReference type="InterPro" id="IPR037523">
    <property type="entry name" value="VOC_core"/>
</dbReference>
<organism evidence="9">
    <name type="scientific">marine metagenome</name>
    <dbReference type="NCBI Taxonomy" id="408172"/>
    <lineage>
        <taxon>unclassified sequences</taxon>
        <taxon>metagenomes</taxon>
        <taxon>ecological metagenomes</taxon>
    </lineage>
</organism>
<dbReference type="InterPro" id="IPR029068">
    <property type="entry name" value="Glyas_Bleomycin-R_OHBP_Dase"/>
</dbReference>
<dbReference type="InterPro" id="IPR004360">
    <property type="entry name" value="Glyas_Fos-R_dOase_dom"/>
</dbReference>
<dbReference type="CDD" id="cd06587">
    <property type="entry name" value="VOC"/>
    <property type="match status" value="1"/>
</dbReference>
<dbReference type="PANTHER" id="PTHR36113:SF6">
    <property type="entry name" value="FOSFOMYCIN RESISTANCE PROTEIN FOSX"/>
    <property type="match status" value="1"/>
</dbReference>